<keyword evidence="2" id="KW-1185">Reference proteome</keyword>
<comment type="caution">
    <text evidence="1">The sequence shown here is derived from an EMBL/GenBank/DDBJ whole genome shotgun (WGS) entry which is preliminary data.</text>
</comment>
<gene>
    <name evidence="1" type="ORF">CfE428DRAFT_6373</name>
</gene>
<evidence type="ECO:0000313" key="1">
    <source>
        <dbReference type="EMBL" id="EDY16111.1"/>
    </source>
</evidence>
<evidence type="ECO:0000313" key="2">
    <source>
        <dbReference type="Proteomes" id="UP000005824"/>
    </source>
</evidence>
<dbReference type="Proteomes" id="UP000005824">
    <property type="component" value="Unassembled WGS sequence"/>
</dbReference>
<dbReference type="InParanoid" id="B4DBT2"/>
<proteinExistence type="predicted"/>
<accession>B4DBT2</accession>
<dbReference type="EMBL" id="ABVL01000040">
    <property type="protein sequence ID" value="EDY16111.1"/>
    <property type="molecule type" value="Genomic_DNA"/>
</dbReference>
<reference evidence="1 2" key="1">
    <citation type="journal article" date="2011" name="J. Bacteriol.">
        <title>Genome sequence of Chthoniobacter flavus Ellin428, an aerobic heterotrophic soil bacterium.</title>
        <authorList>
            <person name="Kant R."/>
            <person name="van Passel M.W."/>
            <person name="Palva A."/>
            <person name="Lucas S."/>
            <person name="Lapidus A."/>
            <person name="Glavina Del Rio T."/>
            <person name="Dalin E."/>
            <person name="Tice H."/>
            <person name="Bruce D."/>
            <person name="Goodwin L."/>
            <person name="Pitluck S."/>
            <person name="Larimer F.W."/>
            <person name="Land M.L."/>
            <person name="Hauser L."/>
            <person name="Sangwan P."/>
            <person name="de Vos W.M."/>
            <person name="Janssen P.H."/>
            <person name="Smidt H."/>
        </authorList>
    </citation>
    <scope>NUCLEOTIDE SEQUENCE [LARGE SCALE GENOMIC DNA]</scope>
    <source>
        <strain evidence="1 2">Ellin428</strain>
    </source>
</reference>
<protein>
    <submittedName>
        <fullName evidence="1">Uncharacterized protein</fullName>
    </submittedName>
</protein>
<dbReference type="RefSeq" id="WP_006983691.1">
    <property type="nucleotide sequence ID" value="NZ_ABVL01000040.1"/>
</dbReference>
<organism evidence="1 2">
    <name type="scientific">Chthoniobacter flavus Ellin428</name>
    <dbReference type="NCBI Taxonomy" id="497964"/>
    <lineage>
        <taxon>Bacteria</taxon>
        <taxon>Pseudomonadati</taxon>
        <taxon>Verrucomicrobiota</taxon>
        <taxon>Spartobacteria</taxon>
        <taxon>Chthoniobacterales</taxon>
        <taxon>Chthoniobacteraceae</taxon>
        <taxon>Chthoniobacter</taxon>
    </lineage>
</organism>
<name>B4DBT2_9BACT</name>
<dbReference type="AlphaFoldDB" id="B4DBT2"/>
<dbReference type="STRING" id="497964.CfE428DRAFT_6373"/>
<sequence>MKTLIVEIEDSTKAELVERVEVKHLSDLGGEVKEAIEDFVRLNEGALMPPVSIRVKEKGREDEG</sequence>